<keyword evidence="2" id="KW-1185">Reference proteome</keyword>
<dbReference type="EMBL" id="JXTB01000159">
    <property type="protein sequence ID" value="PON57509.1"/>
    <property type="molecule type" value="Genomic_DNA"/>
</dbReference>
<comment type="caution">
    <text evidence="1">The sequence shown here is derived from an EMBL/GenBank/DDBJ whole genome shotgun (WGS) entry which is preliminary data.</text>
</comment>
<gene>
    <name evidence="1" type="ORF">PanWU01x14_174150</name>
</gene>
<organism evidence="1 2">
    <name type="scientific">Parasponia andersonii</name>
    <name type="common">Sponia andersonii</name>
    <dbReference type="NCBI Taxonomy" id="3476"/>
    <lineage>
        <taxon>Eukaryota</taxon>
        <taxon>Viridiplantae</taxon>
        <taxon>Streptophyta</taxon>
        <taxon>Embryophyta</taxon>
        <taxon>Tracheophyta</taxon>
        <taxon>Spermatophyta</taxon>
        <taxon>Magnoliopsida</taxon>
        <taxon>eudicotyledons</taxon>
        <taxon>Gunneridae</taxon>
        <taxon>Pentapetalae</taxon>
        <taxon>rosids</taxon>
        <taxon>fabids</taxon>
        <taxon>Rosales</taxon>
        <taxon>Cannabaceae</taxon>
        <taxon>Parasponia</taxon>
    </lineage>
</organism>
<name>A0A2P5C8X9_PARAD</name>
<sequence>MGPQAQTNTGPPLSIRTVLQQTGSLSLRVIEL</sequence>
<dbReference type="Proteomes" id="UP000237105">
    <property type="component" value="Unassembled WGS sequence"/>
</dbReference>
<dbReference type="OrthoDB" id="10360288at2759"/>
<protein>
    <submittedName>
        <fullName evidence="1">Uncharacterized protein</fullName>
    </submittedName>
</protein>
<evidence type="ECO:0000313" key="1">
    <source>
        <dbReference type="EMBL" id="PON57509.1"/>
    </source>
</evidence>
<evidence type="ECO:0000313" key="2">
    <source>
        <dbReference type="Proteomes" id="UP000237105"/>
    </source>
</evidence>
<proteinExistence type="predicted"/>
<reference evidence="2" key="1">
    <citation type="submission" date="2016-06" db="EMBL/GenBank/DDBJ databases">
        <title>Parallel loss of symbiosis genes in relatives of nitrogen-fixing non-legume Parasponia.</title>
        <authorList>
            <person name="Van Velzen R."/>
            <person name="Holmer R."/>
            <person name="Bu F."/>
            <person name="Rutten L."/>
            <person name="Van Zeijl A."/>
            <person name="Liu W."/>
            <person name="Santuari L."/>
            <person name="Cao Q."/>
            <person name="Sharma T."/>
            <person name="Shen D."/>
            <person name="Roswanjaya Y."/>
            <person name="Wardhani T."/>
            <person name="Kalhor M.S."/>
            <person name="Jansen J."/>
            <person name="Van den Hoogen J."/>
            <person name="Gungor B."/>
            <person name="Hartog M."/>
            <person name="Hontelez J."/>
            <person name="Verver J."/>
            <person name="Yang W.-C."/>
            <person name="Schijlen E."/>
            <person name="Repin R."/>
            <person name="Schilthuizen M."/>
            <person name="Schranz E."/>
            <person name="Heidstra R."/>
            <person name="Miyata K."/>
            <person name="Fedorova E."/>
            <person name="Kohlen W."/>
            <person name="Bisseling T."/>
            <person name="Smit S."/>
            <person name="Geurts R."/>
        </authorList>
    </citation>
    <scope>NUCLEOTIDE SEQUENCE [LARGE SCALE GENOMIC DNA]</scope>
    <source>
        <strain evidence="2">cv. WU1-14</strain>
    </source>
</reference>
<dbReference type="AlphaFoldDB" id="A0A2P5C8X9"/>
<accession>A0A2P5C8X9</accession>